<evidence type="ECO:0008006" key="3">
    <source>
        <dbReference type="Google" id="ProtNLM"/>
    </source>
</evidence>
<organism evidence="1 2">
    <name type="scientific">Klenkia marina</name>
    <dbReference type="NCBI Taxonomy" id="1960309"/>
    <lineage>
        <taxon>Bacteria</taxon>
        <taxon>Bacillati</taxon>
        <taxon>Actinomycetota</taxon>
        <taxon>Actinomycetes</taxon>
        <taxon>Geodermatophilales</taxon>
        <taxon>Geodermatophilaceae</taxon>
        <taxon>Klenkia</taxon>
    </lineage>
</organism>
<keyword evidence="2" id="KW-1185">Reference proteome</keyword>
<reference evidence="2" key="1">
    <citation type="submission" date="2016-10" db="EMBL/GenBank/DDBJ databases">
        <authorList>
            <person name="Varghese N."/>
            <person name="Submissions S."/>
        </authorList>
    </citation>
    <scope>NUCLEOTIDE SEQUENCE [LARGE SCALE GENOMIC DNA]</scope>
    <source>
        <strain evidence="2">DSM 45722</strain>
    </source>
</reference>
<accession>A0A1G4Z046</accession>
<gene>
    <name evidence="1" type="ORF">SAMN03159343_3880</name>
</gene>
<protein>
    <recommendedName>
        <fullName evidence="3">Lipoprotein LprG</fullName>
    </recommendedName>
</protein>
<dbReference type="Proteomes" id="UP000198981">
    <property type="component" value="Unassembled WGS sequence"/>
</dbReference>
<evidence type="ECO:0000313" key="1">
    <source>
        <dbReference type="EMBL" id="SCX59026.1"/>
    </source>
</evidence>
<dbReference type="EMBL" id="FMUH01000007">
    <property type="protein sequence ID" value="SCX59026.1"/>
    <property type="molecule type" value="Genomic_DNA"/>
</dbReference>
<proteinExistence type="predicted"/>
<sequence length="263" mass="27912">MASYAGVMPARPRLLALLLVLAVAVLTGCSDGSSATRTPGDPVTEEEAATLAGLLHRNFEAGGADVTVTAPYAEGTVLTLTGEIDFRQGNGRAQAVTTFRDRPDDSRTLFFSGTDLWYGDVPGLTEALAAAGRPDTTYLRRPLTTTRADGTSSLVDVLVQLLPRLSQRADDDPRAILERGYTWQGQQTVDGQLCAVYRTGSGATVVVSASDQMLVQYQTRLPDQTFDVTITLGDPGPRTITLPGDAETANAADYPQVTAELGF</sequence>
<dbReference type="AlphaFoldDB" id="A0A1G4Z046"/>
<evidence type="ECO:0000313" key="2">
    <source>
        <dbReference type="Proteomes" id="UP000198981"/>
    </source>
</evidence>
<name>A0A1G4Z046_9ACTN</name>